<dbReference type="EMBL" id="BARU01042615">
    <property type="protein sequence ID" value="GAH86818.1"/>
    <property type="molecule type" value="Genomic_DNA"/>
</dbReference>
<name>X1KXW5_9ZZZZ</name>
<protein>
    <submittedName>
        <fullName evidence="1">Uncharacterized protein</fullName>
    </submittedName>
</protein>
<comment type="caution">
    <text evidence="1">The sequence shown here is derived from an EMBL/GenBank/DDBJ whole genome shotgun (WGS) entry which is preliminary data.</text>
</comment>
<accession>X1KXW5</accession>
<organism evidence="1">
    <name type="scientific">marine sediment metagenome</name>
    <dbReference type="NCBI Taxonomy" id="412755"/>
    <lineage>
        <taxon>unclassified sequences</taxon>
        <taxon>metagenomes</taxon>
        <taxon>ecological metagenomes</taxon>
    </lineage>
</organism>
<dbReference type="AlphaFoldDB" id="X1KXW5"/>
<evidence type="ECO:0000313" key="1">
    <source>
        <dbReference type="EMBL" id="GAH86818.1"/>
    </source>
</evidence>
<gene>
    <name evidence="1" type="ORF">S03H2_65446</name>
</gene>
<proteinExistence type="predicted"/>
<feature type="non-terminal residue" evidence="1">
    <location>
        <position position="1"/>
    </location>
</feature>
<sequence>DLDGILTIHAEGPTMFFFRLGFIEYFRLACVSPARLTALVKGQ</sequence>
<reference evidence="1" key="1">
    <citation type="journal article" date="2014" name="Front. Microbiol.">
        <title>High frequency of phylogenetically diverse reductive dehalogenase-homologous genes in deep subseafloor sedimentary metagenomes.</title>
        <authorList>
            <person name="Kawai M."/>
            <person name="Futagami T."/>
            <person name="Toyoda A."/>
            <person name="Takaki Y."/>
            <person name="Nishi S."/>
            <person name="Hori S."/>
            <person name="Arai W."/>
            <person name="Tsubouchi T."/>
            <person name="Morono Y."/>
            <person name="Uchiyama I."/>
            <person name="Ito T."/>
            <person name="Fujiyama A."/>
            <person name="Inagaki F."/>
            <person name="Takami H."/>
        </authorList>
    </citation>
    <scope>NUCLEOTIDE SEQUENCE</scope>
    <source>
        <strain evidence="1">Expedition CK06-06</strain>
    </source>
</reference>